<dbReference type="RefSeq" id="WP_237817853.1">
    <property type="nucleotide sequence ID" value="NZ_JAKLTQ010000001.1"/>
</dbReference>
<keyword evidence="3" id="KW-1185">Reference proteome</keyword>
<dbReference type="Pfam" id="PF06983">
    <property type="entry name" value="3-dmu-9_3-mt"/>
    <property type="match status" value="1"/>
</dbReference>
<name>A0ABS9L297_9MICC</name>
<dbReference type="PANTHER" id="PTHR33990">
    <property type="entry name" value="PROTEIN YJDN-RELATED"/>
    <property type="match status" value="1"/>
</dbReference>
<dbReference type="SUPFAM" id="SSF54593">
    <property type="entry name" value="Glyoxalase/Bleomycin resistance protein/Dihydroxybiphenyl dioxygenase"/>
    <property type="match status" value="1"/>
</dbReference>
<feature type="domain" description="PhnB-like" evidence="1">
    <location>
        <begin position="3"/>
        <end position="116"/>
    </location>
</feature>
<dbReference type="Gene3D" id="3.10.180.10">
    <property type="entry name" value="2,3-Dihydroxybiphenyl 1,2-Dioxygenase, domain 1"/>
    <property type="match status" value="1"/>
</dbReference>
<dbReference type="PANTHER" id="PTHR33990:SF2">
    <property type="entry name" value="PHNB-LIKE DOMAIN-CONTAINING PROTEIN"/>
    <property type="match status" value="1"/>
</dbReference>
<proteinExistence type="predicted"/>
<evidence type="ECO:0000313" key="2">
    <source>
        <dbReference type="EMBL" id="MCG2620768.1"/>
    </source>
</evidence>
<accession>A0ABS9L297</accession>
<dbReference type="CDD" id="cd06588">
    <property type="entry name" value="PhnB_like"/>
    <property type="match status" value="1"/>
</dbReference>
<dbReference type="InterPro" id="IPR029068">
    <property type="entry name" value="Glyas_Bleomycin-R_OHBP_Dase"/>
</dbReference>
<dbReference type="PIRSF" id="PIRSF021700">
    <property type="entry name" value="3_dmu_93_MTrfase"/>
    <property type="match status" value="1"/>
</dbReference>
<dbReference type="InterPro" id="IPR009725">
    <property type="entry name" value="3_dmu_93_MTrfase"/>
</dbReference>
<evidence type="ECO:0000313" key="3">
    <source>
        <dbReference type="Proteomes" id="UP001165368"/>
    </source>
</evidence>
<dbReference type="Proteomes" id="UP001165368">
    <property type="component" value="Unassembled WGS sequence"/>
</dbReference>
<gene>
    <name evidence="2" type="ORF">LVY72_02445</name>
</gene>
<organism evidence="2 3">
    <name type="scientific">Arthrobacter hankyongi</name>
    <dbReference type="NCBI Taxonomy" id="2904801"/>
    <lineage>
        <taxon>Bacteria</taxon>
        <taxon>Bacillati</taxon>
        <taxon>Actinomycetota</taxon>
        <taxon>Actinomycetes</taxon>
        <taxon>Micrococcales</taxon>
        <taxon>Micrococcaceae</taxon>
        <taxon>Arthrobacter</taxon>
    </lineage>
</organism>
<comment type="caution">
    <text evidence="2">The sequence shown here is derived from an EMBL/GenBank/DDBJ whole genome shotgun (WGS) entry which is preliminary data.</text>
</comment>
<reference evidence="2" key="1">
    <citation type="submission" date="2022-01" db="EMBL/GenBank/DDBJ databases">
        <authorList>
            <person name="Jo J.-H."/>
            <person name="Im W.-T."/>
        </authorList>
    </citation>
    <scope>NUCLEOTIDE SEQUENCE</scope>
    <source>
        <strain evidence="2">I2-34</strain>
    </source>
</reference>
<dbReference type="InterPro" id="IPR028973">
    <property type="entry name" value="PhnB-like"/>
</dbReference>
<protein>
    <submittedName>
        <fullName evidence="2">VOC family protein</fullName>
    </submittedName>
</protein>
<dbReference type="EMBL" id="JAKLTQ010000001">
    <property type="protein sequence ID" value="MCG2620768.1"/>
    <property type="molecule type" value="Genomic_DNA"/>
</dbReference>
<sequence length="157" mass="17213">MKTITPCLWFDTDAEEAAEFYTSLFGNSRILDITRYGPAGPGPEGRVMTVSFELDGQEFLALNGGPQFTFTEAISFQIPCADQDEVDRFWSALSEGGEEGPCGWVKDRFGLSWQVVPSIMPELLGSGDAAKSQRAMQAMLQMKKLDIAALQRAYDGA</sequence>
<evidence type="ECO:0000259" key="1">
    <source>
        <dbReference type="Pfam" id="PF06983"/>
    </source>
</evidence>